<reference evidence="2" key="2">
    <citation type="journal article" date="2000" name="Genome Res.">
        <title>Normalization and subtraction of cap-trapper-selected cDNAs to prepare full-length cDNA libraries for rapid discovery of new genes.</title>
        <authorList>
            <person name="Carninci P."/>
            <person name="Shibata Y."/>
            <person name="Hayatsu N."/>
            <person name="Sugahara Y."/>
            <person name="Shibata K."/>
            <person name="Itoh M."/>
            <person name="Konno H."/>
            <person name="Okazaki Y."/>
            <person name="Muramatsu M."/>
            <person name="Hayashizaki Y."/>
        </authorList>
    </citation>
    <scope>NUCLEOTIDE SEQUENCE</scope>
    <source>
        <strain evidence="2">C57BL/6J</strain>
        <tissue evidence="2">In vitro fertilized eggs</tissue>
    </source>
</reference>
<gene>
    <name evidence="3" type="primary">Gm10512</name>
</gene>
<evidence type="ECO:0000256" key="1">
    <source>
        <dbReference type="SAM" id="SignalP"/>
    </source>
</evidence>
<dbReference type="EMBL" id="AK135822">
    <property type="protein sequence ID" value="BAE22677.1"/>
    <property type="molecule type" value="mRNA"/>
</dbReference>
<reference evidence="2" key="4">
    <citation type="journal article" date="2001" name="Nature">
        <title>Functional annotation of a full-length mouse cDNA collection.</title>
        <authorList>
            <consortium name="The RIKEN Genome Exploration Research Group Phase II Team and the FANTOM Consortium"/>
        </authorList>
    </citation>
    <scope>NUCLEOTIDE SEQUENCE</scope>
    <source>
        <strain evidence="2">C57BL/6J</strain>
        <tissue evidence="2">In vitro fertilized eggs</tissue>
    </source>
</reference>
<reference evidence="2" key="8">
    <citation type="journal article" date="2005" name="Science">
        <title>Antisense Transcription in the Mammalian Transcriptome.</title>
        <authorList>
            <consortium name="RIKEN Genome Exploration Research Group and Genome Science Group (Genome Network Project Core Group) and the FANTOM Consortium"/>
        </authorList>
    </citation>
    <scope>NUCLEOTIDE SEQUENCE</scope>
    <source>
        <strain evidence="2">C57BL/6J</strain>
        <tissue evidence="2">In vitro fertilized eggs</tissue>
    </source>
</reference>
<dbReference type="AGR" id="MGI:3642173"/>
<feature type="chain" id="PRO_5004230385" evidence="1">
    <location>
        <begin position="21"/>
        <end position="52"/>
    </location>
</feature>
<evidence type="ECO:0000313" key="3">
    <source>
        <dbReference type="MGI" id="MGI:3642173"/>
    </source>
</evidence>
<keyword evidence="1" id="KW-0732">Signal</keyword>
<sequence>MFYKVYLPWLSLLCPRQMLALPVQGRPHFLGRSCVCQGLSPAPDLADDIFCS</sequence>
<reference evidence="2" key="7">
    <citation type="journal article" date="2005" name="Science">
        <title>The Transcriptional Landscape of the Mammalian Genome.</title>
        <authorList>
            <consortium name="The FANTOM Consortium"/>
            <consortium name="Riken Genome Exploration Research Group and Genome Science Group (Genome Network Project Core Group)"/>
        </authorList>
    </citation>
    <scope>NUCLEOTIDE SEQUENCE</scope>
    <source>
        <strain evidence="2">C57BL/6J</strain>
        <tissue evidence="2">In vitro fertilized eggs</tissue>
    </source>
</reference>
<organism evidence="2">
    <name type="scientific">Mus musculus</name>
    <name type="common">Mouse</name>
    <dbReference type="NCBI Taxonomy" id="10090"/>
    <lineage>
        <taxon>Eukaryota</taxon>
        <taxon>Metazoa</taxon>
        <taxon>Chordata</taxon>
        <taxon>Craniata</taxon>
        <taxon>Vertebrata</taxon>
        <taxon>Euteleostomi</taxon>
        <taxon>Mammalia</taxon>
        <taxon>Eutheria</taxon>
        <taxon>Euarchontoglires</taxon>
        <taxon>Glires</taxon>
        <taxon>Rodentia</taxon>
        <taxon>Myomorpha</taxon>
        <taxon>Muroidea</taxon>
        <taxon>Muridae</taxon>
        <taxon>Murinae</taxon>
        <taxon>Mus</taxon>
        <taxon>Mus</taxon>
    </lineage>
</organism>
<feature type="signal peptide" evidence="1">
    <location>
        <begin position="1"/>
        <end position="20"/>
    </location>
</feature>
<name>Q3UX86_MOUSE</name>
<evidence type="ECO:0000313" key="2">
    <source>
        <dbReference type="EMBL" id="BAE22677.1"/>
    </source>
</evidence>
<proteinExistence type="evidence at transcript level"/>
<reference evidence="2" key="3">
    <citation type="journal article" date="2000" name="Genome Res.">
        <title>RIKEN integrated sequence analysis (RISA) system--384-format sequencing pipeline with 384 multicapillary sequencer.</title>
        <authorList>
            <person name="Shibata K."/>
            <person name="Itoh M."/>
            <person name="Aizawa K."/>
            <person name="Nagaoka S."/>
            <person name="Sasaki N."/>
            <person name="Carninci P."/>
            <person name="Konno H."/>
            <person name="Akiyama J."/>
            <person name="Nishi K."/>
            <person name="Kitsunai T."/>
            <person name="Tashiro H."/>
            <person name="Itoh M."/>
            <person name="Sumi N."/>
            <person name="Ishii Y."/>
            <person name="Nakamura S."/>
            <person name="Hazama M."/>
            <person name="Nishine T."/>
            <person name="Harada A."/>
            <person name="Yamamoto R."/>
            <person name="Matsumoto H."/>
            <person name="Sakaguchi S."/>
            <person name="Ikegami T."/>
            <person name="Kashiwagi K."/>
            <person name="Fujiwake S."/>
            <person name="Inoue K."/>
            <person name="Togawa Y."/>
            <person name="Izawa M."/>
            <person name="Ohara E."/>
            <person name="Watahiki M."/>
            <person name="Yoneda Y."/>
            <person name="Ishikawa T."/>
            <person name="Ozawa K."/>
            <person name="Tanaka T."/>
            <person name="Matsuura S."/>
            <person name="Kawai J."/>
            <person name="Okazaki Y."/>
            <person name="Muramatsu M."/>
            <person name="Inoue Y."/>
            <person name="Kira A."/>
            <person name="Hayashizaki Y."/>
        </authorList>
    </citation>
    <scope>NUCLEOTIDE SEQUENCE</scope>
    <source>
        <strain evidence="2">C57BL/6J</strain>
        <tissue evidence="2">In vitro fertilized eggs</tissue>
    </source>
</reference>
<dbReference type="AlphaFoldDB" id="Q3UX86"/>
<accession>Q3UX86</accession>
<reference evidence="2" key="5">
    <citation type="journal article" date="2002" name="Nature">
        <title>Analysis of the mouse transcriptome based on functional annotation of 60,770 full-length cDNAs.</title>
        <authorList>
            <consortium name="The FANTOM Consortium and the RIKEN Genome Exploration Research Group Phase I and II Team"/>
        </authorList>
    </citation>
    <scope>NUCLEOTIDE SEQUENCE</scope>
    <source>
        <strain evidence="2">C57BL/6J</strain>
        <tissue evidence="2">In vitro fertilized eggs</tissue>
    </source>
</reference>
<dbReference type="MGI" id="MGI:3642173">
    <property type="gene designation" value="Gm10512"/>
</dbReference>
<protein>
    <submittedName>
        <fullName evidence="2">Uncharacterized protein</fullName>
    </submittedName>
</protein>
<reference evidence="2" key="6">
    <citation type="submission" date="2004-03" db="EMBL/GenBank/DDBJ databases">
        <authorList>
            <person name="Arakawa T."/>
            <person name="Carninci P."/>
            <person name="Fukuda S."/>
            <person name="Hashizume W."/>
            <person name="Hayashida K."/>
            <person name="Hori F."/>
            <person name="Iida J."/>
            <person name="Imamura K."/>
            <person name="Imotani K."/>
            <person name="Itoh M."/>
            <person name="Kanagawa S."/>
            <person name="Kawai J."/>
            <person name="Kojima M."/>
            <person name="Konno H."/>
            <person name="Murata M."/>
            <person name="Nakamura M."/>
            <person name="Ninomiya N."/>
            <person name="Nishiyori H."/>
            <person name="Nomura K."/>
            <person name="Ohno M."/>
            <person name="Sakazume N."/>
            <person name="Sano H."/>
            <person name="Sasaki D."/>
            <person name="Shibata K."/>
            <person name="Shiraki T."/>
            <person name="Tagami M."/>
            <person name="Tagami Y."/>
            <person name="Waki K."/>
            <person name="Watahiki A."/>
            <person name="Muramatsu M."/>
            <person name="Hayashizaki Y."/>
        </authorList>
    </citation>
    <scope>NUCLEOTIDE SEQUENCE</scope>
    <source>
        <strain evidence="2">C57BL/6J</strain>
        <tissue evidence="2">In vitro fertilized eggs</tissue>
    </source>
</reference>
<reference evidence="2" key="1">
    <citation type="journal article" date="1999" name="Methods Enzymol.">
        <title>High-efficiency full-length cDNA cloning.</title>
        <authorList>
            <person name="Carninci P."/>
            <person name="Hayashizaki Y."/>
        </authorList>
    </citation>
    <scope>NUCLEOTIDE SEQUENCE</scope>
    <source>
        <strain evidence="2">C57BL/6J</strain>
        <tissue evidence="2">In vitro fertilized eggs</tissue>
    </source>
</reference>